<evidence type="ECO:0000259" key="1">
    <source>
        <dbReference type="SMART" id="SM00256"/>
    </source>
</evidence>
<dbReference type="AlphaFoldDB" id="A0AAD8RKP3"/>
<organism evidence="2 3">
    <name type="scientific">Lolium multiflorum</name>
    <name type="common">Italian ryegrass</name>
    <name type="synonym">Lolium perenne subsp. multiflorum</name>
    <dbReference type="NCBI Taxonomy" id="4521"/>
    <lineage>
        <taxon>Eukaryota</taxon>
        <taxon>Viridiplantae</taxon>
        <taxon>Streptophyta</taxon>
        <taxon>Embryophyta</taxon>
        <taxon>Tracheophyta</taxon>
        <taxon>Spermatophyta</taxon>
        <taxon>Magnoliopsida</taxon>
        <taxon>Liliopsida</taxon>
        <taxon>Poales</taxon>
        <taxon>Poaceae</taxon>
        <taxon>BOP clade</taxon>
        <taxon>Pooideae</taxon>
        <taxon>Poodae</taxon>
        <taxon>Poeae</taxon>
        <taxon>Poeae Chloroplast Group 2 (Poeae type)</taxon>
        <taxon>Loliodinae</taxon>
        <taxon>Loliinae</taxon>
        <taxon>Lolium</taxon>
    </lineage>
</organism>
<protein>
    <recommendedName>
        <fullName evidence="1">F-box domain-containing protein</fullName>
    </recommendedName>
</protein>
<feature type="domain" description="F-box" evidence="1">
    <location>
        <begin position="23"/>
        <end position="63"/>
    </location>
</feature>
<dbReference type="EMBL" id="JAUUTY010000005">
    <property type="protein sequence ID" value="KAK1626799.1"/>
    <property type="molecule type" value="Genomic_DNA"/>
</dbReference>
<dbReference type="PANTHER" id="PTHR35828">
    <property type="entry name" value="OS08G0203800 PROTEIN-RELATED"/>
    <property type="match status" value="1"/>
</dbReference>
<dbReference type="PANTHER" id="PTHR35828:SF22">
    <property type="entry name" value="OS10G0103633 PROTEIN"/>
    <property type="match status" value="1"/>
</dbReference>
<dbReference type="Pfam" id="PF12937">
    <property type="entry name" value="F-box-like"/>
    <property type="match status" value="1"/>
</dbReference>
<keyword evidence="3" id="KW-1185">Reference proteome</keyword>
<sequence>MAPSRKSRGAKACAPETRTPWKLPMDLLLEIVARSNYRTLVRCAATCRLLRRGILSPLLYRRITQASPSILAYLCDDAKKPLALLHPTTGPALSFCHKHVVQFLSRRAVTLLSRYKPVASRRGLVALARIKMKNRPEADSGSDMCVYDPMSGAQTFFPSPPESRRRSPYRAPKYFLLTSADGIDSSFLLLVFHDHGCFYNVNLGHSVSVSGKWKHIWYGSDDDFPCWSLKEHGNPAILGSGVLHWLPCRGNKIVTFDLGTEDPGSLDLPPTNCSVNNGGNQLYLATTPDRKRLKLFSIQRFIMFVWLQLPVTAAGGSGWWLESVIHMEEKLRSLDPHIKHIEFEGNGNTTGEVVFLVDTYNRSDTIIVFDLETKKMHRQKQGLSLLEIDLESRLQSMKIFS</sequence>
<dbReference type="SUPFAM" id="SSF75011">
    <property type="entry name" value="3-carboxy-cis,cis-mucoante lactonizing enzyme"/>
    <property type="match status" value="1"/>
</dbReference>
<dbReference type="Proteomes" id="UP001231189">
    <property type="component" value="Unassembled WGS sequence"/>
</dbReference>
<gene>
    <name evidence="2" type="ORF">QYE76_001114</name>
</gene>
<dbReference type="SUPFAM" id="SSF81383">
    <property type="entry name" value="F-box domain"/>
    <property type="match status" value="1"/>
</dbReference>
<dbReference type="InterPro" id="IPR036047">
    <property type="entry name" value="F-box-like_dom_sf"/>
</dbReference>
<evidence type="ECO:0000313" key="2">
    <source>
        <dbReference type="EMBL" id="KAK1626799.1"/>
    </source>
</evidence>
<accession>A0AAD8RKP3</accession>
<dbReference type="SMART" id="SM00256">
    <property type="entry name" value="FBOX"/>
    <property type="match status" value="1"/>
</dbReference>
<name>A0AAD8RKP3_LOLMU</name>
<dbReference type="InterPro" id="IPR056016">
    <property type="entry name" value="DUF7595"/>
</dbReference>
<evidence type="ECO:0000313" key="3">
    <source>
        <dbReference type="Proteomes" id="UP001231189"/>
    </source>
</evidence>
<reference evidence="2" key="1">
    <citation type="submission" date="2023-07" db="EMBL/GenBank/DDBJ databases">
        <title>A chromosome-level genome assembly of Lolium multiflorum.</title>
        <authorList>
            <person name="Chen Y."/>
            <person name="Copetti D."/>
            <person name="Kolliker R."/>
            <person name="Studer B."/>
        </authorList>
    </citation>
    <scope>NUCLEOTIDE SEQUENCE</scope>
    <source>
        <strain evidence="2">02402/16</strain>
        <tissue evidence="2">Leaf</tissue>
    </source>
</reference>
<dbReference type="Pfam" id="PF24523">
    <property type="entry name" value="DUF7595"/>
    <property type="match status" value="1"/>
</dbReference>
<comment type="caution">
    <text evidence="2">The sequence shown here is derived from an EMBL/GenBank/DDBJ whole genome shotgun (WGS) entry which is preliminary data.</text>
</comment>
<dbReference type="InterPro" id="IPR001810">
    <property type="entry name" value="F-box_dom"/>
</dbReference>
<dbReference type="CDD" id="cd09917">
    <property type="entry name" value="F-box_SF"/>
    <property type="match status" value="1"/>
</dbReference>
<proteinExistence type="predicted"/>